<keyword evidence="1" id="KW-0732">Signal</keyword>
<feature type="signal peptide" evidence="1">
    <location>
        <begin position="1"/>
        <end position="27"/>
    </location>
</feature>
<evidence type="ECO:0008006" key="4">
    <source>
        <dbReference type="Google" id="ProtNLM"/>
    </source>
</evidence>
<dbReference type="EMBL" id="ML995828">
    <property type="protein sequence ID" value="KAF2770113.1"/>
    <property type="molecule type" value="Genomic_DNA"/>
</dbReference>
<organism evidence="2 3">
    <name type="scientific">Teratosphaeria nubilosa</name>
    <dbReference type="NCBI Taxonomy" id="161662"/>
    <lineage>
        <taxon>Eukaryota</taxon>
        <taxon>Fungi</taxon>
        <taxon>Dikarya</taxon>
        <taxon>Ascomycota</taxon>
        <taxon>Pezizomycotina</taxon>
        <taxon>Dothideomycetes</taxon>
        <taxon>Dothideomycetidae</taxon>
        <taxon>Mycosphaerellales</taxon>
        <taxon>Teratosphaeriaceae</taxon>
        <taxon>Teratosphaeria</taxon>
    </lineage>
</organism>
<keyword evidence="3" id="KW-1185">Reference proteome</keyword>
<feature type="chain" id="PRO_5026121719" description="GPI anchored protein" evidence="1">
    <location>
        <begin position="28"/>
        <end position="448"/>
    </location>
</feature>
<evidence type="ECO:0000256" key="1">
    <source>
        <dbReference type="SAM" id="SignalP"/>
    </source>
</evidence>
<sequence>MISFERLLALPATVLTLLAAFAVDAQGQPWPYELPQDHQYSLEHEDHFKRELDIQQRLKWHAPSVIKKMSGRDAGEKFYLQYFAFGGLEDEAEAVNTTTYLRAPIALHTNHDRPHISLFGRSLFGRNFKCPGNTTSCSSIDSDLCCSTGDSCVSLSGNIGCCPPGETCTETVETCDTAAGYTSCPNSTNGGCCVPGAACQGTGCVYYGTTTIIATGTTITVRTSASISHTSSDGSTVIVPAATSQYCYTTTVTVTESGRTTTIVSVTTITPTSSASSASTSIITTTAAGSSATASAAVRPTSVSSETSISVAVAPSSTSNGFCPTGYYQCSAYYLGGCCQVGRNCDTTSCPPTPSTTIVSSGATIVVPAAASASETQGSCAGGWYTCAASAGGGCCPSRYVCGTSSCSATIGGEQNTAKQAPSSANVLSWAWSFFVIAVGTGIGMVCL</sequence>
<proteinExistence type="predicted"/>
<gene>
    <name evidence="2" type="ORF">EJ03DRAFT_80111</name>
</gene>
<evidence type="ECO:0000313" key="3">
    <source>
        <dbReference type="Proteomes" id="UP000799436"/>
    </source>
</evidence>
<evidence type="ECO:0000313" key="2">
    <source>
        <dbReference type="EMBL" id="KAF2770113.1"/>
    </source>
</evidence>
<protein>
    <recommendedName>
        <fullName evidence="4">GPI anchored protein</fullName>
    </recommendedName>
</protein>
<accession>A0A6G1LB00</accession>
<dbReference type="PANTHER" id="PTHR39599">
    <property type="entry name" value="GPI-ANCHORED PROTEIN (EUROFUNG)-RELATED-RELATED"/>
    <property type="match status" value="1"/>
</dbReference>
<dbReference type="OrthoDB" id="2426396at2759"/>
<dbReference type="Proteomes" id="UP000799436">
    <property type="component" value="Unassembled WGS sequence"/>
</dbReference>
<reference evidence="2" key="1">
    <citation type="journal article" date="2020" name="Stud. Mycol.">
        <title>101 Dothideomycetes genomes: a test case for predicting lifestyles and emergence of pathogens.</title>
        <authorList>
            <person name="Haridas S."/>
            <person name="Albert R."/>
            <person name="Binder M."/>
            <person name="Bloem J."/>
            <person name="Labutti K."/>
            <person name="Salamov A."/>
            <person name="Andreopoulos B."/>
            <person name="Baker S."/>
            <person name="Barry K."/>
            <person name="Bills G."/>
            <person name="Bluhm B."/>
            <person name="Cannon C."/>
            <person name="Castanera R."/>
            <person name="Culley D."/>
            <person name="Daum C."/>
            <person name="Ezra D."/>
            <person name="Gonzalez J."/>
            <person name="Henrissat B."/>
            <person name="Kuo A."/>
            <person name="Liang C."/>
            <person name="Lipzen A."/>
            <person name="Lutzoni F."/>
            <person name="Magnuson J."/>
            <person name="Mondo S."/>
            <person name="Nolan M."/>
            <person name="Ohm R."/>
            <person name="Pangilinan J."/>
            <person name="Park H.-J."/>
            <person name="Ramirez L."/>
            <person name="Alfaro M."/>
            <person name="Sun H."/>
            <person name="Tritt A."/>
            <person name="Yoshinaga Y."/>
            <person name="Zwiers L.-H."/>
            <person name="Turgeon B."/>
            <person name="Goodwin S."/>
            <person name="Spatafora J."/>
            <person name="Crous P."/>
            <person name="Grigoriev I."/>
        </authorList>
    </citation>
    <scope>NUCLEOTIDE SEQUENCE</scope>
    <source>
        <strain evidence="2">CBS 116005</strain>
    </source>
</reference>
<name>A0A6G1LB00_9PEZI</name>
<dbReference type="PANTHER" id="PTHR39599:SF2">
    <property type="entry name" value="ANCHORED PROTEIN, PUTATIVE (AFU_ORTHOLOGUE AFUA_1G09650)-RELATED"/>
    <property type="match status" value="1"/>
</dbReference>
<dbReference type="AlphaFoldDB" id="A0A6G1LB00"/>